<dbReference type="Gene3D" id="3.10.105.10">
    <property type="entry name" value="Dipeptide-binding Protein, Domain 3"/>
    <property type="match status" value="2"/>
</dbReference>
<dbReference type="EMBL" id="AOJI01000026">
    <property type="protein sequence ID" value="EMA66462.1"/>
    <property type="molecule type" value="Genomic_DNA"/>
</dbReference>
<dbReference type="PANTHER" id="PTHR30290:SF9">
    <property type="entry name" value="OLIGOPEPTIDE-BINDING PROTEIN APPA"/>
    <property type="match status" value="1"/>
</dbReference>
<dbReference type="GO" id="GO:1904680">
    <property type="term" value="F:peptide transmembrane transporter activity"/>
    <property type="evidence" value="ECO:0007669"/>
    <property type="project" value="TreeGrafter"/>
</dbReference>
<evidence type="ECO:0000256" key="2">
    <source>
        <dbReference type="ARBA" id="ARBA00022448"/>
    </source>
</evidence>
<keyword evidence="3" id="KW-0732">Signal</keyword>
<comment type="caution">
    <text evidence="6">The sequence shown here is derived from an EMBL/GenBank/DDBJ whole genome shotgun (WGS) entry which is preliminary data.</text>
</comment>
<protein>
    <submittedName>
        <fullName evidence="6">Oligopeptide ABC transporter solute-binding protein</fullName>
    </submittedName>
</protein>
<organism evidence="6 7">
    <name type="scientific">Halorubrum aidingense JCM 13560</name>
    <dbReference type="NCBI Taxonomy" id="1230454"/>
    <lineage>
        <taxon>Archaea</taxon>
        <taxon>Methanobacteriati</taxon>
        <taxon>Methanobacteriota</taxon>
        <taxon>Stenosarchaea group</taxon>
        <taxon>Halobacteria</taxon>
        <taxon>Halobacteriales</taxon>
        <taxon>Haloferacaceae</taxon>
        <taxon>Halorubrum</taxon>
    </lineage>
</organism>
<accession>M0P8I9</accession>
<dbReference type="SUPFAM" id="SSF53850">
    <property type="entry name" value="Periplasmic binding protein-like II"/>
    <property type="match status" value="2"/>
</dbReference>
<keyword evidence="2" id="KW-0813">Transport</keyword>
<evidence type="ECO:0000313" key="6">
    <source>
        <dbReference type="EMBL" id="EMA66462.1"/>
    </source>
</evidence>
<evidence type="ECO:0000256" key="4">
    <source>
        <dbReference type="SAM" id="MobiDB-lite"/>
    </source>
</evidence>
<dbReference type="Proteomes" id="UP000011575">
    <property type="component" value="Unassembled WGS sequence"/>
</dbReference>
<dbReference type="GO" id="GO:0015833">
    <property type="term" value="P:peptide transport"/>
    <property type="evidence" value="ECO:0007669"/>
    <property type="project" value="TreeGrafter"/>
</dbReference>
<dbReference type="InterPro" id="IPR000914">
    <property type="entry name" value="SBP_5_dom"/>
</dbReference>
<reference evidence="6 7" key="1">
    <citation type="journal article" date="2014" name="PLoS Genet.">
        <title>Phylogenetically driven sequencing of extremely halophilic archaea reveals strategies for static and dynamic osmo-response.</title>
        <authorList>
            <person name="Becker E.A."/>
            <person name="Seitzer P.M."/>
            <person name="Tritt A."/>
            <person name="Larsen D."/>
            <person name="Krusor M."/>
            <person name="Yao A.I."/>
            <person name="Wu D."/>
            <person name="Madern D."/>
            <person name="Eisen J.A."/>
            <person name="Darling A.E."/>
            <person name="Facciotti M.T."/>
        </authorList>
    </citation>
    <scope>NUCLEOTIDE SEQUENCE [LARGE SCALE GENOMIC DNA]</scope>
    <source>
        <strain evidence="6 7">JCM 13560</strain>
    </source>
</reference>
<evidence type="ECO:0000259" key="5">
    <source>
        <dbReference type="Pfam" id="PF00496"/>
    </source>
</evidence>
<dbReference type="AlphaFoldDB" id="M0P8I9"/>
<name>M0P8I9_9EURY</name>
<dbReference type="Pfam" id="PF00496">
    <property type="entry name" value="SBP_bac_5"/>
    <property type="match status" value="1"/>
</dbReference>
<feature type="domain" description="Solute-binding protein family 5" evidence="5">
    <location>
        <begin position="304"/>
        <end position="662"/>
    </location>
</feature>
<feature type="compositionally biased region" description="Gly residues" evidence="4">
    <location>
        <begin position="31"/>
        <end position="62"/>
    </location>
</feature>
<evidence type="ECO:0000256" key="3">
    <source>
        <dbReference type="ARBA" id="ARBA00022729"/>
    </source>
</evidence>
<keyword evidence="7" id="KW-1185">Reference proteome</keyword>
<dbReference type="CDD" id="cd00995">
    <property type="entry name" value="PBP2_NikA_DppA_OppA_like"/>
    <property type="match status" value="1"/>
</dbReference>
<sequence>MPSRHEDSGESRTINRRNVLSTIGAAGAVGLAGCGDQSGSGDDGSGNGSGDGSSDGGSGGDGLFPLQVQLEVNADNSDRVQMVELIAESMEQTEYFETEIETYEWNTYVGRVLDPEYQDNGFIPCIGLSGTFNPESFCNALHHSDNIGACCNLNGISDSELDELMDSARYGQEVAQDNALRAERYDEVWNYLAEERYSSITHFDLETSVSNTDVHGFEMWPFQEGMYSYNMFAPQDEQIMWIDRDTAAGDSELSDLVEGGTLSIAVGANIESFDPPHSSDTTSTLAQNFLFESLVANDTEGNIYPWLAESYELLDTTDIDRTAYADYMSTVETTEEGVPDTDEQIIIQHPEDNPAEDDEVRVLLPDDAVEAAEDGTYGMHYRYSLQEGVEFHNGDEMTAEDVVATYEYYENSQLAPQTFDSVLTAVEVDEYTVDVYAQIADAEAERELPGILVLNANQLAEIEKGSLDPREDNVPIGTGPYEFAEFEDEQYYEVTKSDNYWVEQQGVAEAFSWFDGSDAFPDGPVIDGFEVEIVPDDSTRSGALQNGEIDSTYGLNSSTLDDFDSSEDYIVYGVETGGYEYIQYPVNVEPFDDPRLRKAINHLIPRQAIVENVLNGYGRPAWTDLPELAQGSGTADYDALEDEIRPTNEYDPERAAELLEEIAAEN</sequence>
<gene>
    <name evidence="6" type="ORF">C461_10493</name>
</gene>
<dbReference type="PATRIC" id="fig|1230454.4.peg.2113"/>
<proteinExistence type="inferred from homology"/>
<comment type="similarity">
    <text evidence="1">Belongs to the bacterial solute-binding protein 5 family.</text>
</comment>
<dbReference type="STRING" id="1230454.C461_10493"/>
<feature type="region of interest" description="Disordered" evidence="4">
    <location>
        <begin position="31"/>
        <end position="64"/>
    </location>
</feature>
<evidence type="ECO:0000256" key="1">
    <source>
        <dbReference type="ARBA" id="ARBA00005695"/>
    </source>
</evidence>
<dbReference type="PROSITE" id="PS51257">
    <property type="entry name" value="PROKAR_LIPOPROTEIN"/>
    <property type="match status" value="1"/>
</dbReference>
<dbReference type="Gene3D" id="3.40.190.10">
    <property type="entry name" value="Periplasmic binding protein-like II"/>
    <property type="match status" value="2"/>
</dbReference>
<dbReference type="InterPro" id="IPR039424">
    <property type="entry name" value="SBP_5"/>
</dbReference>
<evidence type="ECO:0000313" key="7">
    <source>
        <dbReference type="Proteomes" id="UP000011575"/>
    </source>
</evidence>
<dbReference type="PANTHER" id="PTHR30290">
    <property type="entry name" value="PERIPLASMIC BINDING COMPONENT OF ABC TRANSPORTER"/>
    <property type="match status" value="1"/>
</dbReference>